<feature type="domain" description="N-acetyltransferase" evidence="3">
    <location>
        <begin position="4"/>
        <end position="160"/>
    </location>
</feature>
<evidence type="ECO:0000259" key="3">
    <source>
        <dbReference type="PROSITE" id="PS51186"/>
    </source>
</evidence>
<name>A0ABD7VCV4_PSEFL</name>
<dbReference type="InterPro" id="IPR050832">
    <property type="entry name" value="Bact_Acetyltransf"/>
</dbReference>
<dbReference type="InterPro" id="IPR000182">
    <property type="entry name" value="GNAT_dom"/>
</dbReference>
<evidence type="ECO:0000256" key="2">
    <source>
        <dbReference type="ARBA" id="ARBA00023315"/>
    </source>
</evidence>
<sequence>MEPLILRNYRASDATAVSQLFREVYGDLYVQPHVYLPQMINQNHAHQRWHSLVAEVDGQIRGHATLFRDTGARTAELALSAVHPDARGQNIATRLSQQLLTRAQALGCHDVSIKQVTHHPYTQRMAANLGFHNTGLLPDYVPSPFGRSTPESIVLGCRIMEGYQRPLPRQTWPSAYRSFMEHLCDVFGTQEQRLYWHGPAIQLEQHANRYDLRLKTLRPDLLEQLRGLPPQWLVSIRLGLSQQFTCDLNRLAAIGFVFTGLAPVEGKQGGWLALFHRGYRLGKLELRCPQMQQLHNQAQRQVVRHMHETPLSGN</sequence>
<dbReference type="GO" id="GO:0016746">
    <property type="term" value="F:acyltransferase activity"/>
    <property type="evidence" value="ECO:0007669"/>
    <property type="project" value="UniProtKB-KW"/>
</dbReference>
<dbReference type="EMBL" id="CABVIJ010000005">
    <property type="protein sequence ID" value="VVO70566.1"/>
    <property type="molecule type" value="Genomic_DNA"/>
</dbReference>
<dbReference type="PANTHER" id="PTHR43877">
    <property type="entry name" value="AMINOALKYLPHOSPHONATE N-ACETYLTRANSFERASE-RELATED-RELATED"/>
    <property type="match status" value="1"/>
</dbReference>
<evidence type="ECO:0000313" key="5">
    <source>
        <dbReference type="Proteomes" id="UP000325779"/>
    </source>
</evidence>
<keyword evidence="1" id="KW-0808">Transferase</keyword>
<keyword evidence="2" id="KW-0012">Acyltransferase</keyword>
<organism evidence="4 5">
    <name type="scientific">Pseudomonas fluorescens</name>
    <dbReference type="NCBI Taxonomy" id="294"/>
    <lineage>
        <taxon>Bacteria</taxon>
        <taxon>Pseudomonadati</taxon>
        <taxon>Pseudomonadota</taxon>
        <taxon>Gammaproteobacteria</taxon>
        <taxon>Pseudomonadales</taxon>
        <taxon>Pseudomonadaceae</taxon>
        <taxon>Pseudomonas</taxon>
    </lineage>
</organism>
<proteinExistence type="predicted"/>
<comment type="caution">
    <text evidence="4">The sequence shown here is derived from an EMBL/GenBank/DDBJ whole genome shotgun (WGS) entry which is preliminary data.</text>
</comment>
<dbReference type="RefSeq" id="WP_150596303.1">
    <property type="nucleotide sequence ID" value="NZ_CABVIJ010000005.1"/>
</dbReference>
<dbReference type="CDD" id="cd04301">
    <property type="entry name" value="NAT_SF"/>
    <property type="match status" value="1"/>
</dbReference>
<dbReference type="PROSITE" id="PS51186">
    <property type="entry name" value="GNAT"/>
    <property type="match status" value="1"/>
</dbReference>
<dbReference type="AlphaFoldDB" id="A0ABD7VCV4"/>
<evidence type="ECO:0000313" key="4">
    <source>
        <dbReference type="EMBL" id="VVO70566.1"/>
    </source>
</evidence>
<reference evidence="4 5" key="1">
    <citation type="submission" date="2019-09" db="EMBL/GenBank/DDBJ databases">
        <authorList>
            <person name="Chandra G."/>
            <person name="Truman W A."/>
        </authorList>
    </citation>
    <scope>NUCLEOTIDE SEQUENCE [LARGE SCALE GENOMIC DNA]</scope>
    <source>
        <strain evidence="4">PS732</strain>
    </source>
</reference>
<evidence type="ECO:0000256" key="1">
    <source>
        <dbReference type="ARBA" id="ARBA00022679"/>
    </source>
</evidence>
<gene>
    <name evidence="4" type="ORF">PS732_01301</name>
</gene>
<dbReference type="InterPro" id="IPR016181">
    <property type="entry name" value="Acyl_CoA_acyltransferase"/>
</dbReference>
<dbReference type="Pfam" id="PF00583">
    <property type="entry name" value="Acetyltransf_1"/>
    <property type="match status" value="1"/>
</dbReference>
<dbReference type="Gene3D" id="3.40.630.30">
    <property type="match status" value="1"/>
</dbReference>
<protein>
    <recommendedName>
        <fullName evidence="3">N-acetyltransferase domain-containing protein</fullName>
    </recommendedName>
</protein>
<accession>A0ABD7VCV4</accession>
<dbReference type="Proteomes" id="UP000325779">
    <property type="component" value="Unassembled WGS sequence"/>
</dbReference>
<dbReference type="SUPFAM" id="SSF55729">
    <property type="entry name" value="Acyl-CoA N-acyltransferases (Nat)"/>
    <property type="match status" value="1"/>
</dbReference>